<keyword evidence="1" id="KW-1133">Transmembrane helix</keyword>
<accession>A0A2M6W4K8</accession>
<proteinExistence type="predicted"/>
<organism evidence="2 3">
    <name type="scientific">Candidatus Magasanikbacteria bacterium CG10_big_fil_rev_8_21_14_0_10_40_10</name>
    <dbReference type="NCBI Taxonomy" id="1974648"/>
    <lineage>
        <taxon>Bacteria</taxon>
        <taxon>Candidatus Magasanikiibacteriota</taxon>
    </lineage>
</organism>
<reference evidence="3" key="1">
    <citation type="submission" date="2017-09" db="EMBL/GenBank/DDBJ databases">
        <title>Depth-based differentiation of microbial function through sediment-hosted aquifers and enrichment of novel symbionts in the deep terrestrial subsurface.</title>
        <authorList>
            <person name="Probst A.J."/>
            <person name="Ladd B."/>
            <person name="Jarett J.K."/>
            <person name="Geller-Mcgrath D.E."/>
            <person name="Sieber C.M.K."/>
            <person name="Emerson J.B."/>
            <person name="Anantharaman K."/>
            <person name="Thomas B.C."/>
            <person name="Malmstrom R."/>
            <person name="Stieglmeier M."/>
            <person name="Klingl A."/>
            <person name="Woyke T."/>
            <person name="Ryan C.M."/>
            <person name="Banfield J.F."/>
        </authorList>
    </citation>
    <scope>NUCLEOTIDE SEQUENCE [LARGE SCALE GENOMIC DNA]</scope>
</reference>
<gene>
    <name evidence="2" type="ORF">COU31_01290</name>
</gene>
<comment type="caution">
    <text evidence="2">The sequence shown here is derived from an EMBL/GenBank/DDBJ whole genome shotgun (WGS) entry which is preliminary data.</text>
</comment>
<evidence type="ECO:0000313" key="2">
    <source>
        <dbReference type="EMBL" id="PIT87727.1"/>
    </source>
</evidence>
<name>A0A2M6W4K8_9BACT</name>
<dbReference type="Proteomes" id="UP000231183">
    <property type="component" value="Unassembled WGS sequence"/>
</dbReference>
<dbReference type="AlphaFoldDB" id="A0A2M6W4K8"/>
<protein>
    <submittedName>
        <fullName evidence="2">Uncharacterized protein</fullName>
    </submittedName>
</protein>
<keyword evidence="1" id="KW-0812">Transmembrane</keyword>
<evidence type="ECO:0000313" key="3">
    <source>
        <dbReference type="Proteomes" id="UP000231183"/>
    </source>
</evidence>
<dbReference type="EMBL" id="PFBX01000010">
    <property type="protein sequence ID" value="PIT87727.1"/>
    <property type="molecule type" value="Genomic_DNA"/>
</dbReference>
<keyword evidence="1" id="KW-0472">Membrane</keyword>
<sequence length="136" mass="15153">MSINDNLKKIKISLRYSGLGYFAFWRILNLIIIGLLLAGGFLSIYFIYQNINTALVNSATILNLKSNLTYDALNIIDFEKARQAIDNKKKQTPVQKNLRNLFVYGTIVQTATSTNQISTSTTYASSSSATSTQTNQ</sequence>
<feature type="transmembrane region" description="Helical" evidence="1">
    <location>
        <begin position="21"/>
        <end position="48"/>
    </location>
</feature>
<evidence type="ECO:0000256" key="1">
    <source>
        <dbReference type="SAM" id="Phobius"/>
    </source>
</evidence>